<evidence type="ECO:0000313" key="3">
    <source>
        <dbReference type="Proteomes" id="UP000249725"/>
    </source>
</evidence>
<dbReference type="InterPro" id="IPR009959">
    <property type="entry name" value="Cyclase_SnoaL-like"/>
</dbReference>
<organism evidence="2 3">
    <name type="scientific">Phenylobacterium deserti</name>
    <dbReference type="NCBI Taxonomy" id="1914756"/>
    <lineage>
        <taxon>Bacteria</taxon>
        <taxon>Pseudomonadati</taxon>
        <taxon>Pseudomonadota</taxon>
        <taxon>Alphaproteobacteria</taxon>
        <taxon>Caulobacterales</taxon>
        <taxon>Caulobacteraceae</taxon>
        <taxon>Phenylobacterium</taxon>
    </lineage>
</organism>
<dbReference type="SUPFAM" id="SSF54427">
    <property type="entry name" value="NTF2-like"/>
    <property type="match status" value="1"/>
</dbReference>
<feature type="signal peptide" evidence="1">
    <location>
        <begin position="1"/>
        <end position="24"/>
    </location>
</feature>
<keyword evidence="3" id="KW-1185">Reference proteome</keyword>
<dbReference type="AlphaFoldDB" id="A0A328AE75"/>
<evidence type="ECO:0000313" key="2">
    <source>
        <dbReference type="EMBL" id="RAK52516.1"/>
    </source>
</evidence>
<reference evidence="3" key="1">
    <citation type="submission" date="2018-05" db="EMBL/GenBank/DDBJ databases">
        <authorList>
            <person name="Li X."/>
        </authorList>
    </citation>
    <scope>NUCLEOTIDE SEQUENCE [LARGE SCALE GENOMIC DNA]</scope>
    <source>
        <strain evidence="3">YIM 73061</strain>
    </source>
</reference>
<dbReference type="Pfam" id="PF07366">
    <property type="entry name" value="SnoaL"/>
    <property type="match status" value="1"/>
</dbReference>
<keyword evidence="1" id="KW-0732">Signal</keyword>
<proteinExistence type="predicted"/>
<sequence>MNPDRMLPALLYTAALFAPVPASASPQAVVTGFLAEVRSGAHPERADRYFAPQVQAHQMTSEGESTVVRTPAEYADHVREFLALFGAFHFEVTETLAAGDKVYVRWRQQGRHLGSVFGERPTETPLTEISSAVYRVERGRIVEYWIQTDRKGLEIQIDRAEPLPWEHGL</sequence>
<comment type="caution">
    <text evidence="2">The sequence shown here is derived from an EMBL/GenBank/DDBJ whole genome shotgun (WGS) entry which is preliminary data.</text>
</comment>
<gene>
    <name evidence="2" type="ORF">DJ018_09890</name>
</gene>
<dbReference type="Gene3D" id="3.10.450.50">
    <property type="match status" value="1"/>
</dbReference>
<dbReference type="GO" id="GO:0030638">
    <property type="term" value="P:polyketide metabolic process"/>
    <property type="evidence" value="ECO:0007669"/>
    <property type="project" value="InterPro"/>
</dbReference>
<feature type="chain" id="PRO_5016400115" evidence="1">
    <location>
        <begin position="25"/>
        <end position="169"/>
    </location>
</feature>
<dbReference type="OrthoDB" id="2769928at2"/>
<protein>
    <submittedName>
        <fullName evidence="2">Ester cyclase</fullName>
    </submittedName>
</protein>
<dbReference type="RefSeq" id="WP_111514802.1">
    <property type="nucleotide sequence ID" value="NZ_QFYR01000002.1"/>
</dbReference>
<accession>A0A328AE75</accession>
<name>A0A328AE75_9CAUL</name>
<dbReference type="Proteomes" id="UP000249725">
    <property type="component" value="Unassembled WGS sequence"/>
</dbReference>
<dbReference type="EMBL" id="QFYR01000002">
    <property type="protein sequence ID" value="RAK52516.1"/>
    <property type="molecule type" value="Genomic_DNA"/>
</dbReference>
<evidence type="ECO:0000256" key="1">
    <source>
        <dbReference type="SAM" id="SignalP"/>
    </source>
</evidence>
<dbReference type="InterPro" id="IPR032710">
    <property type="entry name" value="NTF2-like_dom_sf"/>
</dbReference>